<evidence type="ECO:0000256" key="3">
    <source>
        <dbReference type="ARBA" id="ARBA00023136"/>
    </source>
</evidence>
<keyword evidence="2 6" id="KW-0732">Signal</keyword>
<keyword evidence="4" id="KW-0564">Palmitate</keyword>
<dbReference type="AlphaFoldDB" id="A0A1F5RGU6"/>
<dbReference type="InterPro" id="IPR005534">
    <property type="entry name" value="Curli_assmbl/transp-comp_CsgG"/>
</dbReference>
<keyword evidence="5" id="KW-0449">Lipoprotein</keyword>
<dbReference type="PANTHER" id="PTHR41164:SF1">
    <property type="entry name" value="CURLI PRODUCTION ASSEMBLY_TRANSPORT COMPONENT CSGG"/>
    <property type="match status" value="1"/>
</dbReference>
<sequence>MKRITAIFTFIALACALASGPALAEKSGGLKKRVAVVDFENKTGHGGWHIGTGMADMLTTALVKSGSFMVIERQQLEQVMKEQKLGLSGAVTPQSAAQVGKLLGVELIVLGSVNEFGQKESSVGGSVGSKVSKGMFGLNKVGVETKTARVGMDIRLVNTTTGEIVAADGFAEEESKKGLDVGTDDFAFSNDSRFDQTLSGKATRKVVNKVVDMITSAMNKLPWSGKILKLNADKTMMLKPGAEGGVKAGDIFNVFSQGEEIIDPDTGLSLGSEEKQVGTIEVVEAKDKYATAKVISGSGFKTGDMVREK</sequence>
<evidence type="ECO:0000256" key="1">
    <source>
        <dbReference type="ARBA" id="ARBA00022475"/>
    </source>
</evidence>
<dbReference type="Pfam" id="PF03783">
    <property type="entry name" value="CsgG"/>
    <property type="match status" value="1"/>
</dbReference>
<dbReference type="Proteomes" id="UP000177230">
    <property type="component" value="Unassembled WGS sequence"/>
</dbReference>
<dbReference type="PROSITE" id="PS51257">
    <property type="entry name" value="PROKAR_LIPOPROTEIN"/>
    <property type="match status" value="1"/>
</dbReference>
<feature type="chain" id="PRO_5009520809" description="Flagellar assembly protein T C-terminal domain-containing protein" evidence="6">
    <location>
        <begin position="25"/>
        <end position="309"/>
    </location>
</feature>
<evidence type="ECO:0000256" key="5">
    <source>
        <dbReference type="ARBA" id="ARBA00023288"/>
    </source>
</evidence>
<keyword evidence="3" id="KW-0472">Membrane</keyword>
<evidence type="ECO:0000313" key="8">
    <source>
        <dbReference type="Proteomes" id="UP000177230"/>
    </source>
</evidence>
<evidence type="ECO:0000313" key="7">
    <source>
        <dbReference type="EMBL" id="OGF13373.1"/>
    </source>
</evidence>
<evidence type="ECO:0008006" key="9">
    <source>
        <dbReference type="Google" id="ProtNLM"/>
    </source>
</evidence>
<evidence type="ECO:0000256" key="4">
    <source>
        <dbReference type="ARBA" id="ARBA00023139"/>
    </source>
</evidence>
<dbReference type="EMBL" id="MFFM01000020">
    <property type="protein sequence ID" value="OGF13373.1"/>
    <property type="molecule type" value="Genomic_DNA"/>
</dbReference>
<dbReference type="PANTHER" id="PTHR41164">
    <property type="entry name" value="CURLI PRODUCTION ASSEMBLY/TRANSPORT COMPONENT CSGG"/>
    <property type="match status" value="1"/>
</dbReference>
<organism evidence="7 8">
    <name type="scientific">Candidatus Edwardsbacteria bacterium GWF2_54_11</name>
    <dbReference type="NCBI Taxonomy" id="1817851"/>
    <lineage>
        <taxon>Bacteria</taxon>
        <taxon>Candidatus Edwardsiibacteriota</taxon>
    </lineage>
</organism>
<feature type="signal peptide" evidence="6">
    <location>
        <begin position="1"/>
        <end position="24"/>
    </location>
</feature>
<protein>
    <recommendedName>
        <fullName evidence="9">Flagellar assembly protein T C-terminal domain-containing protein</fullName>
    </recommendedName>
</protein>
<proteinExistence type="predicted"/>
<keyword evidence="1" id="KW-1003">Cell membrane</keyword>
<accession>A0A1F5RGU6</accession>
<evidence type="ECO:0000256" key="2">
    <source>
        <dbReference type="ARBA" id="ARBA00022729"/>
    </source>
</evidence>
<dbReference type="Gene3D" id="3.40.50.10610">
    <property type="entry name" value="ABC-type transport auxiliary lipoprotein component"/>
    <property type="match status" value="1"/>
</dbReference>
<gene>
    <name evidence="7" type="ORF">A2024_00195</name>
</gene>
<reference evidence="7 8" key="1">
    <citation type="journal article" date="2016" name="Nat. Commun.">
        <title>Thousands of microbial genomes shed light on interconnected biogeochemical processes in an aquifer system.</title>
        <authorList>
            <person name="Anantharaman K."/>
            <person name="Brown C.T."/>
            <person name="Hug L.A."/>
            <person name="Sharon I."/>
            <person name="Castelle C.J."/>
            <person name="Probst A.J."/>
            <person name="Thomas B.C."/>
            <person name="Singh A."/>
            <person name="Wilkins M.J."/>
            <person name="Karaoz U."/>
            <person name="Brodie E.L."/>
            <person name="Williams K.H."/>
            <person name="Hubbard S.S."/>
            <person name="Banfield J.F."/>
        </authorList>
    </citation>
    <scope>NUCLEOTIDE SEQUENCE [LARGE SCALE GENOMIC DNA]</scope>
</reference>
<name>A0A1F5RGU6_9BACT</name>
<dbReference type="GO" id="GO:0030288">
    <property type="term" value="C:outer membrane-bounded periplasmic space"/>
    <property type="evidence" value="ECO:0007669"/>
    <property type="project" value="InterPro"/>
</dbReference>
<evidence type="ECO:0000256" key="6">
    <source>
        <dbReference type="SAM" id="SignalP"/>
    </source>
</evidence>
<comment type="caution">
    <text evidence="7">The sequence shown here is derived from an EMBL/GenBank/DDBJ whole genome shotgun (WGS) entry which is preliminary data.</text>
</comment>